<organism evidence="3 4">
    <name type="scientific">Lentinus brumalis</name>
    <dbReference type="NCBI Taxonomy" id="2498619"/>
    <lineage>
        <taxon>Eukaryota</taxon>
        <taxon>Fungi</taxon>
        <taxon>Dikarya</taxon>
        <taxon>Basidiomycota</taxon>
        <taxon>Agaricomycotina</taxon>
        <taxon>Agaricomycetes</taxon>
        <taxon>Polyporales</taxon>
        <taxon>Polyporaceae</taxon>
        <taxon>Lentinus</taxon>
    </lineage>
</organism>
<feature type="transmembrane region" description="Helical" evidence="1">
    <location>
        <begin position="112"/>
        <end position="128"/>
    </location>
</feature>
<dbReference type="AlphaFoldDB" id="A0A371DFE8"/>
<accession>A0A371DFE8</accession>
<evidence type="ECO:0000259" key="2">
    <source>
        <dbReference type="Pfam" id="PF20151"/>
    </source>
</evidence>
<keyword evidence="4" id="KW-1185">Reference proteome</keyword>
<keyword evidence="1" id="KW-0812">Transmembrane</keyword>
<feature type="transmembrane region" description="Helical" evidence="1">
    <location>
        <begin position="273"/>
        <end position="290"/>
    </location>
</feature>
<dbReference type="STRING" id="139420.A0A371DFE8"/>
<evidence type="ECO:0000256" key="1">
    <source>
        <dbReference type="SAM" id="Phobius"/>
    </source>
</evidence>
<keyword evidence="1" id="KW-0472">Membrane</keyword>
<name>A0A371DFE8_9APHY</name>
<feature type="transmembrane region" description="Helical" evidence="1">
    <location>
        <begin position="55"/>
        <end position="76"/>
    </location>
</feature>
<dbReference type="InterPro" id="IPR045340">
    <property type="entry name" value="DUF6533"/>
</dbReference>
<sequence length="377" mass="40920">MSSDSAAAAAEAVVVFATLYTSNYCYVAAAVLFIYDTLITVDREVACFWPAKRTGTPLLFFANKSISIAFYVMMLVSGAPFPSHKRSVQYCGMTVNMCSCSLLVIALHALEILQLVPGAAFSALRAYVLSTSKLFGTLVFALSLAPVGANLVYYGYQVLGENIQPFGCFTPDITVTSIALDLRWSPFKLLTFVIISRLPLMAADILLIYVTWTKLSSWDASSRDMRQSKRLSLSDILFRGGVIHFITLFFLNVLHLVFTVTLAGTSGPGQSDVTIFIAPIMAILISRFLLELQEASQMVVRLCPDDPLHSARDPFDSTPSFISSLGGSVHLALAARSDDDDDDDGDCGLRVEVRLCSPEEEVGGDWAASSTSLSAYS</sequence>
<feature type="domain" description="DUF6533" evidence="2">
    <location>
        <begin position="24"/>
        <end position="68"/>
    </location>
</feature>
<dbReference type="Proteomes" id="UP000256964">
    <property type="component" value="Unassembled WGS sequence"/>
</dbReference>
<proteinExistence type="predicted"/>
<feature type="transmembrane region" description="Helical" evidence="1">
    <location>
        <begin position="12"/>
        <end position="35"/>
    </location>
</feature>
<protein>
    <recommendedName>
        <fullName evidence="2">DUF6533 domain-containing protein</fullName>
    </recommendedName>
</protein>
<evidence type="ECO:0000313" key="4">
    <source>
        <dbReference type="Proteomes" id="UP000256964"/>
    </source>
</evidence>
<dbReference type="EMBL" id="KZ857395">
    <property type="protein sequence ID" value="RDX51275.1"/>
    <property type="molecule type" value="Genomic_DNA"/>
</dbReference>
<feature type="transmembrane region" description="Helical" evidence="1">
    <location>
        <begin position="236"/>
        <end position="261"/>
    </location>
</feature>
<reference evidence="3 4" key="1">
    <citation type="journal article" date="2018" name="Biotechnol. Biofuels">
        <title>Integrative visual omics of the white-rot fungus Polyporus brumalis exposes the biotechnological potential of its oxidative enzymes for delignifying raw plant biomass.</title>
        <authorList>
            <person name="Miyauchi S."/>
            <person name="Rancon A."/>
            <person name="Drula E."/>
            <person name="Hage H."/>
            <person name="Chaduli D."/>
            <person name="Favel A."/>
            <person name="Grisel S."/>
            <person name="Henrissat B."/>
            <person name="Herpoel-Gimbert I."/>
            <person name="Ruiz-Duenas F.J."/>
            <person name="Chevret D."/>
            <person name="Hainaut M."/>
            <person name="Lin J."/>
            <person name="Wang M."/>
            <person name="Pangilinan J."/>
            <person name="Lipzen A."/>
            <person name="Lesage-Meessen L."/>
            <person name="Navarro D."/>
            <person name="Riley R."/>
            <person name="Grigoriev I.V."/>
            <person name="Zhou S."/>
            <person name="Raouche S."/>
            <person name="Rosso M.N."/>
        </authorList>
    </citation>
    <scope>NUCLEOTIDE SEQUENCE [LARGE SCALE GENOMIC DNA]</scope>
    <source>
        <strain evidence="3 4">BRFM 1820</strain>
    </source>
</reference>
<evidence type="ECO:0000313" key="3">
    <source>
        <dbReference type="EMBL" id="RDX51275.1"/>
    </source>
</evidence>
<feature type="transmembrane region" description="Helical" evidence="1">
    <location>
        <begin position="135"/>
        <end position="156"/>
    </location>
</feature>
<dbReference type="Pfam" id="PF20151">
    <property type="entry name" value="DUF6533"/>
    <property type="match status" value="1"/>
</dbReference>
<gene>
    <name evidence="3" type="ORF">OH76DRAFT_1481563</name>
</gene>
<keyword evidence="1" id="KW-1133">Transmembrane helix</keyword>